<proteinExistence type="predicted"/>
<dbReference type="InterPro" id="IPR010730">
    <property type="entry name" value="HET"/>
</dbReference>
<dbReference type="Pfam" id="PF26640">
    <property type="entry name" value="DUF8212"/>
    <property type="match status" value="1"/>
</dbReference>
<accession>A0A8S8ZEI3</accession>
<comment type="caution">
    <text evidence="3">The sequence shown here is derived from an EMBL/GenBank/DDBJ whole genome shotgun (WGS) entry which is preliminary data.</text>
</comment>
<dbReference type="PANTHER" id="PTHR10622:SF10">
    <property type="entry name" value="HET DOMAIN-CONTAINING PROTEIN"/>
    <property type="match status" value="1"/>
</dbReference>
<gene>
    <name evidence="3" type="ORF">SMACR_00010</name>
</gene>
<evidence type="ECO:0000259" key="1">
    <source>
        <dbReference type="Pfam" id="PF06985"/>
    </source>
</evidence>
<dbReference type="AlphaFoldDB" id="A0A8S8ZEI3"/>
<reference evidence="3 4" key="1">
    <citation type="submission" date="2017-07" db="EMBL/GenBank/DDBJ databases">
        <title>Genome sequence of the Sordaria macrospora wild type strain R19027.</title>
        <authorList>
            <person name="Nowrousian M."/>
            <person name="Teichert I."/>
            <person name="Kueck U."/>
        </authorList>
    </citation>
    <scope>NUCLEOTIDE SEQUENCE [LARGE SCALE GENOMIC DNA]</scope>
    <source>
        <strain evidence="3 4">R19027</strain>
        <tissue evidence="3">Mycelium</tissue>
    </source>
</reference>
<protein>
    <recommendedName>
        <fullName evidence="5">Heterokaryon incompatibility domain-containing protein</fullName>
    </recommendedName>
</protein>
<dbReference type="Proteomes" id="UP000433876">
    <property type="component" value="Unassembled WGS sequence"/>
</dbReference>
<evidence type="ECO:0000313" key="4">
    <source>
        <dbReference type="Proteomes" id="UP000433876"/>
    </source>
</evidence>
<sequence length="615" mass="70385">MRLLKTDTFELAEFVGEGIPKYAILSHTWEGKEVSFHDIQQPNALTYLKTDKTPTPAWAKIKHACRLAQEDKFEFIWIDTCCIDKSSSAELQEAINSMFAWYRKSAICYAFLSDIKRIGFYIWQHPSIDITGSRWFTRGWTLQELLAPDFLYFYDASWNKLGSRNGFAESISKATRIPIICLAGPEYGQCDMYQAKDGTFIRTPKTRKRIEDELQKATVAARMSWAANRQTTRVEDEAYCLLGLFDINMPMLYGEGNKAFMRLQHEIMKTSDDATILAWGYGMPIDRDAYMDMANEYAAHNPQVYRQHLREQACKIRPRSLLATSPADFRFAGGLKKYNGSNNLSLEFGISQRGLLLDGLYGFDINSGLQYLFLPCTDPEENVLALPMVSLMSIYRSQSYHDKSLANTLCVPLPTAHEFAMSHYLRHTLSIKQAKYFLCVERKTPPPPSVSHQPFDSGTWELCFRKQPPLPNHGALDFSVETIFPIQLKLPFRFVADMSPTQRSESHSGLVFPPVTGNSEQYKPLASSQLFILNINGKRILLVLGRETGNPLACDAAMLDPKELLRPTWYNLSQILKDGFRKAHRIRASKSPDLVTQPYLVFKLFPWLELWAKRW</sequence>
<dbReference type="InterPro" id="IPR058525">
    <property type="entry name" value="DUF8212"/>
</dbReference>
<feature type="domain" description="Heterokaryon incompatibility" evidence="1">
    <location>
        <begin position="22"/>
        <end position="114"/>
    </location>
</feature>
<dbReference type="VEuPathDB" id="FungiDB:SMAC_00010"/>
<evidence type="ECO:0000259" key="2">
    <source>
        <dbReference type="Pfam" id="PF26640"/>
    </source>
</evidence>
<feature type="domain" description="DUF8212" evidence="2">
    <location>
        <begin position="258"/>
        <end position="336"/>
    </location>
</feature>
<evidence type="ECO:0008006" key="5">
    <source>
        <dbReference type="Google" id="ProtNLM"/>
    </source>
</evidence>
<organism evidence="3 4">
    <name type="scientific">Sordaria macrospora</name>
    <dbReference type="NCBI Taxonomy" id="5147"/>
    <lineage>
        <taxon>Eukaryota</taxon>
        <taxon>Fungi</taxon>
        <taxon>Dikarya</taxon>
        <taxon>Ascomycota</taxon>
        <taxon>Pezizomycotina</taxon>
        <taxon>Sordariomycetes</taxon>
        <taxon>Sordariomycetidae</taxon>
        <taxon>Sordariales</taxon>
        <taxon>Sordariaceae</taxon>
        <taxon>Sordaria</taxon>
    </lineage>
</organism>
<dbReference type="PANTHER" id="PTHR10622">
    <property type="entry name" value="HET DOMAIN-CONTAINING PROTEIN"/>
    <property type="match status" value="1"/>
</dbReference>
<dbReference type="Pfam" id="PF06985">
    <property type="entry name" value="HET"/>
    <property type="match status" value="1"/>
</dbReference>
<name>A0A8S8ZEI3_SORMA</name>
<evidence type="ECO:0000313" key="3">
    <source>
        <dbReference type="EMBL" id="KAA8629007.1"/>
    </source>
</evidence>
<dbReference type="EMBL" id="NMPR01000153">
    <property type="protein sequence ID" value="KAA8629007.1"/>
    <property type="molecule type" value="Genomic_DNA"/>
</dbReference>
<dbReference type="OMA" id="ILAWGYG"/>